<gene>
    <name evidence="11" type="primary">cas4-cas1</name>
    <name evidence="10" type="synonym">cas1</name>
    <name evidence="11" type="ORF">Pla175_17890</name>
</gene>
<dbReference type="InterPro" id="IPR042211">
    <property type="entry name" value="CRISPR-assoc_Cas1_N"/>
</dbReference>
<evidence type="ECO:0000256" key="9">
    <source>
        <dbReference type="ARBA" id="ARBA00038592"/>
    </source>
</evidence>
<evidence type="ECO:0000256" key="5">
    <source>
        <dbReference type="ARBA" id="ARBA00022842"/>
    </source>
</evidence>
<evidence type="ECO:0000313" key="12">
    <source>
        <dbReference type="Proteomes" id="UP000317429"/>
    </source>
</evidence>
<keyword evidence="8 10" id="KW-0464">Manganese</keyword>
<evidence type="ECO:0000256" key="7">
    <source>
        <dbReference type="ARBA" id="ARBA00023125"/>
    </source>
</evidence>
<dbReference type="GO" id="GO:0016787">
    <property type="term" value="F:hydrolase activity"/>
    <property type="evidence" value="ECO:0007669"/>
    <property type="project" value="UniProtKB-KW"/>
</dbReference>
<keyword evidence="4 10" id="KW-0378">Hydrolase</keyword>
<dbReference type="Pfam" id="PF01867">
    <property type="entry name" value="Cas_Cas1"/>
    <property type="match status" value="1"/>
</dbReference>
<dbReference type="EMBL" id="CP036291">
    <property type="protein sequence ID" value="QDU88413.1"/>
    <property type="molecule type" value="Genomic_DNA"/>
</dbReference>
<evidence type="ECO:0000256" key="6">
    <source>
        <dbReference type="ARBA" id="ARBA00023118"/>
    </source>
</evidence>
<dbReference type="Proteomes" id="UP000317429">
    <property type="component" value="Chromosome"/>
</dbReference>
<keyword evidence="3 10" id="KW-0255">Endonuclease</keyword>
<dbReference type="NCBIfam" id="TIGR00287">
    <property type="entry name" value="cas1"/>
    <property type="match status" value="1"/>
</dbReference>
<keyword evidence="12" id="KW-1185">Reference proteome</keyword>
<comment type="function">
    <text evidence="10">CRISPR (clustered regularly interspaced short palindromic repeat), is an adaptive immune system that provides protection against mobile genetic elements (viruses, transposable elements and conjugative plasmids). CRISPR clusters contain spacers, sequences complementary to antecedent mobile elements, and target invading nucleic acids. CRISPR clusters are transcribed and processed into CRISPR RNA (crRNA). Acts as a dsDNA endonuclease. Involved in the integration of spacer DNA into the CRISPR cassette.</text>
</comment>
<dbReference type="InterPro" id="IPR042206">
    <property type="entry name" value="CRISPR-assoc_Cas1_C"/>
</dbReference>
<feature type="binding site" evidence="10">
    <location>
        <position position="249"/>
    </location>
    <ligand>
        <name>Mn(2+)</name>
        <dbReference type="ChEBI" id="CHEBI:29035"/>
    </ligand>
</feature>
<dbReference type="PANTHER" id="PTHR34353:SF2">
    <property type="entry name" value="CRISPR-ASSOCIATED ENDONUCLEASE CAS1 1"/>
    <property type="match status" value="1"/>
</dbReference>
<dbReference type="InterPro" id="IPR050646">
    <property type="entry name" value="Cas1"/>
</dbReference>
<comment type="similarity">
    <text evidence="10">Belongs to the CRISPR-associated endonuclease Cas1 family.</text>
</comment>
<dbReference type="CDD" id="cd09721">
    <property type="entry name" value="Cas1_I-C"/>
    <property type="match status" value="1"/>
</dbReference>
<dbReference type="Gene3D" id="3.100.10.20">
    <property type="entry name" value="CRISPR-associated endonuclease Cas1, N-terminal domain"/>
    <property type="match status" value="1"/>
</dbReference>
<dbReference type="InterPro" id="IPR019856">
    <property type="entry name" value="CRISPR-assoc_Cas1_DVULG"/>
</dbReference>
<reference evidence="11 12" key="1">
    <citation type="submission" date="2019-02" db="EMBL/GenBank/DDBJ databases">
        <title>Deep-cultivation of Planctomycetes and their phenomic and genomic characterization uncovers novel biology.</title>
        <authorList>
            <person name="Wiegand S."/>
            <person name="Jogler M."/>
            <person name="Boedeker C."/>
            <person name="Pinto D."/>
            <person name="Vollmers J."/>
            <person name="Rivas-Marin E."/>
            <person name="Kohn T."/>
            <person name="Peeters S.H."/>
            <person name="Heuer A."/>
            <person name="Rast P."/>
            <person name="Oberbeckmann S."/>
            <person name="Bunk B."/>
            <person name="Jeske O."/>
            <person name="Meyerdierks A."/>
            <person name="Storesund J.E."/>
            <person name="Kallscheuer N."/>
            <person name="Luecker S."/>
            <person name="Lage O.M."/>
            <person name="Pohl T."/>
            <person name="Merkel B.J."/>
            <person name="Hornburger P."/>
            <person name="Mueller R.-W."/>
            <person name="Bruemmer F."/>
            <person name="Labrenz M."/>
            <person name="Spormann A.M."/>
            <person name="Op den Camp H."/>
            <person name="Overmann J."/>
            <person name="Amann R."/>
            <person name="Jetten M.S.M."/>
            <person name="Mascher T."/>
            <person name="Medema M.H."/>
            <person name="Devos D.P."/>
            <person name="Kaster A.-K."/>
            <person name="Ovreas L."/>
            <person name="Rohde M."/>
            <person name="Galperin M.Y."/>
            <person name="Jogler C."/>
        </authorList>
    </citation>
    <scope>NUCLEOTIDE SEQUENCE [LARGE SCALE GENOMIC DNA]</scope>
    <source>
        <strain evidence="11 12">Pla175</strain>
    </source>
</reference>
<dbReference type="GO" id="GO:0004520">
    <property type="term" value="F:DNA endonuclease activity"/>
    <property type="evidence" value="ECO:0007669"/>
    <property type="project" value="InterPro"/>
</dbReference>
<name>A0A518DAD5_9BACT</name>
<comment type="subunit">
    <text evidence="9 10">Homodimer, forms a heterotetramer with a Cas2 homodimer.</text>
</comment>
<dbReference type="GO" id="GO:0003677">
    <property type="term" value="F:DNA binding"/>
    <property type="evidence" value="ECO:0007669"/>
    <property type="project" value="UniProtKB-KW"/>
</dbReference>
<dbReference type="GO" id="GO:0043571">
    <property type="term" value="P:maintenance of CRISPR repeat elements"/>
    <property type="evidence" value="ECO:0007669"/>
    <property type="project" value="UniProtKB-UniRule"/>
</dbReference>
<dbReference type="NCBIfam" id="TIGR03640">
    <property type="entry name" value="cas1_DVULG"/>
    <property type="match status" value="1"/>
</dbReference>
<protein>
    <recommendedName>
        <fullName evidence="10">CRISPR-associated endonuclease Cas1</fullName>
        <ecNumber evidence="10">3.1.-.-</ecNumber>
    </recommendedName>
</protein>
<evidence type="ECO:0000313" key="11">
    <source>
        <dbReference type="EMBL" id="QDU88413.1"/>
    </source>
</evidence>
<dbReference type="AlphaFoldDB" id="A0A518DAD5"/>
<evidence type="ECO:0000256" key="1">
    <source>
        <dbReference type="ARBA" id="ARBA00022722"/>
    </source>
</evidence>
<evidence type="ECO:0000256" key="3">
    <source>
        <dbReference type="ARBA" id="ARBA00022759"/>
    </source>
</evidence>
<evidence type="ECO:0000256" key="10">
    <source>
        <dbReference type="HAMAP-Rule" id="MF_01470"/>
    </source>
</evidence>
<dbReference type="GO" id="GO:0046872">
    <property type="term" value="F:metal ion binding"/>
    <property type="evidence" value="ECO:0007669"/>
    <property type="project" value="UniProtKB-UniRule"/>
</dbReference>
<dbReference type="OrthoDB" id="9803119at2"/>
<comment type="cofactor">
    <cofactor evidence="10">
        <name>Mg(2+)</name>
        <dbReference type="ChEBI" id="CHEBI:18420"/>
    </cofactor>
    <cofactor evidence="10">
        <name>Mn(2+)</name>
        <dbReference type="ChEBI" id="CHEBI:29035"/>
    </cofactor>
</comment>
<dbReference type="KEGG" id="pnd:Pla175_17890"/>
<dbReference type="InterPro" id="IPR002729">
    <property type="entry name" value="CRISPR-assoc_Cas1"/>
</dbReference>
<keyword evidence="6 10" id="KW-0051">Antiviral defense</keyword>
<feature type="binding site" evidence="10">
    <location>
        <position position="166"/>
    </location>
    <ligand>
        <name>Mn(2+)</name>
        <dbReference type="ChEBI" id="CHEBI:29035"/>
    </ligand>
</feature>
<feature type="binding site" evidence="10">
    <location>
        <position position="234"/>
    </location>
    <ligand>
        <name>Mn(2+)</name>
        <dbReference type="ChEBI" id="CHEBI:29035"/>
    </ligand>
</feature>
<dbReference type="EC" id="3.1.-.-" evidence="10"/>
<dbReference type="HAMAP" id="MF_01470">
    <property type="entry name" value="Cas1"/>
    <property type="match status" value="1"/>
</dbReference>
<proteinExistence type="inferred from homology"/>
<evidence type="ECO:0000256" key="4">
    <source>
        <dbReference type="ARBA" id="ARBA00022801"/>
    </source>
</evidence>
<evidence type="ECO:0000256" key="2">
    <source>
        <dbReference type="ARBA" id="ARBA00022723"/>
    </source>
</evidence>
<organism evidence="11 12">
    <name type="scientific">Pirellulimonas nuda</name>
    <dbReference type="NCBI Taxonomy" id="2528009"/>
    <lineage>
        <taxon>Bacteria</taxon>
        <taxon>Pseudomonadati</taxon>
        <taxon>Planctomycetota</taxon>
        <taxon>Planctomycetia</taxon>
        <taxon>Pirellulales</taxon>
        <taxon>Lacipirellulaceae</taxon>
        <taxon>Pirellulimonas</taxon>
    </lineage>
</organism>
<accession>A0A518DAD5</accession>
<sequence length="343" mass="37990">MKRHLNTLFITTQGAYLKKEGQAVAVRIERETRLRVPLHNLDAIACFGRVGASPALMGACAEAGVSFSFLTEHGRFIASVNGFTPGNVLLRRAQYRAADDPAISAELTRSIVLGKIANSRTVLLRAAREGADAESAERLKHAAGRLSASIVEVKAADSVDRLRGLEGEAASRYFSVFNDLVLVAGDTFRFKKRSRRPPLDPLNCLLSFLYTLLLLDIRSACEATGLDAAVGYLHRDRPGRPGLALDLMEEFRAPLADRVALTLINRQQLGARDFVRQESGAYLLTDDARKRVLVAWQERKQEETRHPLLDARTSVGLLVHLQARLMARRLRGDLDAYPPLIWK</sequence>
<dbReference type="GO" id="GO:0051607">
    <property type="term" value="P:defense response to virus"/>
    <property type="evidence" value="ECO:0007669"/>
    <property type="project" value="UniProtKB-UniRule"/>
</dbReference>
<evidence type="ECO:0000256" key="8">
    <source>
        <dbReference type="ARBA" id="ARBA00023211"/>
    </source>
</evidence>
<keyword evidence="2 10" id="KW-0479">Metal-binding</keyword>
<dbReference type="Gene3D" id="1.20.120.920">
    <property type="entry name" value="CRISPR-associated endonuclease Cas1, C-terminal domain"/>
    <property type="match status" value="1"/>
</dbReference>
<keyword evidence="5 10" id="KW-0460">Magnesium</keyword>
<dbReference type="PANTHER" id="PTHR34353">
    <property type="entry name" value="CRISPR-ASSOCIATED ENDONUCLEASE CAS1 1"/>
    <property type="match status" value="1"/>
</dbReference>
<keyword evidence="7 10" id="KW-0238">DNA-binding</keyword>
<dbReference type="RefSeq" id="WP_145283306.1">
    <property type="nucleotide sequence ID" value="NZ_CP036291.1"/>
</dbReference>
<keyword evidence="1 10" id="KW-0540">Nuclease</keyword>